<dbReference type="EMBL" id="JAINUG010000306">
    <property type="protein sequence ID" value="KAJ8378934.1"/>
    <property type="molecule type" value="Genomic_DNA"/>
</dbReference>
<feature type="compositionally biased region" description="Basic and acidic residues" evidence="1">
    <location>
        <begin position="462"/>
        <end position="473"/>
    </location>
</feature>
<feature type="region of interest" description="Disordered" evidence="1">
    <location>
        <begin position="20"/>
        <end position="144"/>
    </location>
</feature>
<organism evidence="2 3">
    <name type="scientific">Aldrovandia affinis</name>
    <dbReference type="NCBI Taxonomy" id="143900"/>
    <lineage>
        <taxon>Eukaryota</taxon>
        <taxon>Metazoa</taxon>
        <taxon>Chordata</taxon>
        <taxon>Craniata</taxon>
        <taxon>Vertebrata</taxon>
        <taxon>Euteleostomi</taxon>
        <taxon>Actinopterygii</taxon>
        <taxon>Neopterygii</taxon>
        <taxon>Teleostei</taxon>
        <taxon>Notacanthiformes</taxon>
        <taxon>Halosauridae</taxon>
        <taxon>Aldrovandia</taxon>
    </lineage>
</organism>
<evidence type="ECO:0000313" key="3">
    <source>
        <dbReference type="Proteomes" id="UP001221898"/>
    </source>
</evidence>
<feature type="compositionally biased region" description="Basic and acidic residues" evidence="1">
    <location>
        <begin position="516"/>
        <end position="537"/>
    </location>
</feature>
<feature type="region of interest" description="Disordered" evidence="1">
    <location>
        <begin position="450"/>
        <end position="670"/>
    </location>
</feature>
<feature type="compositionally biased region" description="Polar residues" evidence="1">
    <location>
        <begin position="474"/>
        <end position="485"/>
    </location>
</feature>
<dbReference type="PANTHER" id="PTHR22045:SF6">
    <property type="entry name" value="PROLINE AND SERINE-RICH PROTEIN 3"/>
    <property type="match status" value="1"/>
</dbReference>
<dbReference type="InterPro" id="IPR037646">
    <property type="entry name" value="PROSER3"/>
</dbReference>
<evidence type="ECO:0000313" key="2">
    <source>
        <dbReference type="EMBL" id="KAJ8378934.1"/>
    </source>
</evidence>
<feature type="compositionally biased region" description="Basic and acidic residues" evidence="1">
    <location>
        <begin position="559"/>
        <end position="607"/>
    </location>
</feature>
<reference evidence="2" key="1">
    <citation type="journal article" date="2023" name="Science">
        <title>Genome structures resolve the early diversification of teleost fishes.</title>
        <authorList>
            <person name="Parey E."/>
            <person name="Louis A."/>
            <person name="Montfort J."/>
            <person name="Bouchez O."/>
            <person name="Roques C."/>
            <person name="Iampietro C."/>
            <person name="Lluch J."/>
            <person name="Castinel A."/>
            <person name="Donnadieu C."/>
            <person name="Desvignes T."/>
            <person name="Floi Bucao C."/>
            <person name="Jouanno E."/>
            <person name="Wen M."/>
            <person name="Mejri S."/>
            <person name="Dirks R."/>
            <person name="Jansen H."/>
            <person name="Henkel C."/>
            <person name="Chen W.J."/>
            <person name="Zahm M."/>
            <person name="Cabau C."/>
            <person name="Klopp C."/>
            <person name="Thompson A.W."/>
            <person name="Robinson-Rechavi M."/>
            <person name="Braasch I."/>
            <person name="Lecointre G."/>
            <person name="Bobe J."/>
            <person name="Postlethwait J.H."/>
            <person name="Berthelot C."/>
            <person name="Roest Crollius H."/>
            <person name="Guiguen Y."/>
        </authorList>
    </citation>
    <scope>NUCLEOTIDE SEQUENCE</scope>
    <source>
        <strain evidence="2">NC1722</strain>
    </source>
</reference>
<comment type="caution">
    <text evidence="2">The sequence shown here is derived from an EMBL/GenBank/DDBJ whole genome shotgun (WGS) entry which is preliminary data.</text>
</comment>
<keyword evidence="3" id="KW-1185">Reference proteome</keyword>
<feature type="compositionally biased region" description="Pro residues" evidence="1">
    <location>
        <begin position="650"/>
        <end position="659"/>
    </location>
</feature>
<feature type="region of interest" description="Disordered" evidence="1">
    <location>
        <begin position="359"/>
        <end position="381"/>
    </location>
</feature>
<name>A0AAD7W3K5_9TELE</name>
<dbReference type="Proteomes" id="UP001221898">
    <property type="component" value="Unassembled WGS sequence"/>
</dbReference>
<proteinExistence type="predicted"/>
<dbReference type="PANTHER" id="PTHR22045">
    <property type="entry name" value="PROLINE AND SERINE-RICH PROTEIN 3"/>
    <property type="match status" value="1"/>
</dbReference>
<evidence type="ECO:0000256" key="1">
    <source>
        <dbReference type="SAM" id="MobiDB-lite"/>
    </source>
</evidence>
<dbReference type="AlphaFoldDB" id="A0AAD7W3K5"/>
<sequence length="720" mass="79392">MSNQYLNGINMKSSGAVFTRQSLFPPDPRLPRTHYNPSPTKKITKKLRKTNLSPVCPAKPPSLSQPQGEPVRLEDQRFLGTPVHPLSCTPPSKEPHPSFSESWPSTDHESSPMSSTASPSNEALACAVPSGKSQASSTPATQEDSVLAKYVERFRHGRPQSREERQRSVVTEKEWRPFWWLLPSSPPPSSSTTTTKPVQQGYATAHGDGWLSTSPVELTRHSPPLSPHGSPLDFTVTGLSDSPHCDPPDPEILQLQERASRLLQRSEHSLSSSSLPLSSEGLGCSDLSSPVSADEPVRRPVVANTIDPITGAVNPPALNTGPPSILPVGGLLAHRTRPEDDILFQWRLRRKMEQARQWPLAPSHGPALHQPQVNRQAQQAQQGIYTSDLTQRAAQHFPPVPQEPRFFRQPPASTEPLPLPIASATVSRLLPDTPVAAHMHFLCDVLPCPLQKPLPQRRRSPRKWEVPPRDHTHSPPNGQPSSTETSSEDLPSKESSSPPPPSSETVEEQWPVGGEKAGRQRKDMPQRAEPERTEKRTVPSCGKKKSTSHHRVGEGSWVDSHKRSSRSEGGVTREKAEKERVTQWPEESSRGEGDWERGQRSRREGRPGDQAPPPSPIHNALGQVISEVLFPTSDSPPHPRTTGSSDSPRYTPPAPPQSPAPATSVPQPPEVIAQLLQEAEDSDGLEFEDDPLLQVLRQQREWVKEQISEVDTILDEFQDN</sequence>
<feature type="compositionally biased region" description="Low complexity" evidence="1">
    <location>
        <begin position="111"/>
        <end position="120"/>
    </location>
</feature>
<accession>A0AAD7W3K5</accession>
<protein>
    <recommendedName>
        <fullName evidence="4">Proline and serine-rich protein 3</fullName>
    </recommendedName>
</protein>
<feature type="compositionally biased region" description="Polar residues" evidence="1">
    <location>
        <begin position="131"/>
        <end position="144"/>
    </location>
</feature>
<gene>
    <name evidence="2" type="ORF">AAFF_G00232990</name>
</gene>
<evidence type="ECO:0008006" key="4">
    <source>
        <dbReference type="Google" id="ProtNLM"/>
    </source>
</evidence>